<dbReference type="AlphaFoldDB" id="X6M5G2"/>
<evidence type="ECO:0000313" key="2">
    <source>
        <dbReference type="EMBL" id="ETO08707.1"/>
    </source>
</evidence>
<feature type="transmembrane region" description="Helical" evidence="1">
    <location>
        <begin position="13"/>
        <end position="35"/>
    </location>
</feature>
<feature type="transmembrane region" description="Helical" evidence="1">
    <location>
        <begin position="220"/>
        <end position="245"/>
    </location>
</feature>
<evidence type="ECO:0000256" key="1">
    <source>
        <dbReference type="SAM" id="Phobius"/>
    </source>
</evidence>
<accession>X6M5G2</accession>
<proteinExistence type="predicted"/>
<reference evidence="2 3" key="1">
    <citation type="journal article" date="2013" name="Curr. Biol.">
        <title>The Genome of the Foraminiferan Reticulomyxa filosa.</title>
        <authorList>
            <person name="Glockner G."/>
            <person name="Hulsmann N."/>
            <person name="Schleicher M."/>
            <person name="Noegel A.A."/>
            <person name="Eichinger L."/>
            <person name="Gallinger C."/>
            <person name="Pawlowski J."/>
            <person name="Sierra R."/>
            <person name="Euteneuer U."/>
            <person name="Pillet L."/>
            <person name="Moustafa A."/>
            <person name="Platzer M."/>
            <person name="Groth M."/>
            <person name="Szafranski K."/>
            <person name="Schliwa M."/>
        </authorList>
    </citation>
    <scope>NUCLEOTIDE SEQUENCE [LARGE SCALE GENOMIC DNA]</scope>
</reference>
<feature type="transmembrane region" description="Helical" evidence="1">
    <location>
        <begin position="285"/>
        <end position="305"/>
    </location>
</feature>
<evidence type="ECO:0000313" key="3">
    <source>
        <dbReference type="Proteomes" id="UP000023152"/>
    </source>
</evidence>
<keyword evidence="1" id="KW-0812">Transmembrane</keyword>
<keyword evidence="3" id="KW-1185">Reference proteome</keyword>
<organism evidence="2 3">
    <name type="scientific">Reticulomyxa filosa</name>
    <dbReference type="NCBI Taxonomy" id="46433"/>
    <lineage>
        <taxon>Eukaryota</taxon>
        <taxon>Sar</taxon>
        <taxon>Rhizaria</taxon>
        <taxon>Retaria</taxon>
        <taxon>Foraminifera</taxon>
        <taxon>Monothalamids</taxon>
        <taxon>Reticulomyxidae</taxon>
        <taxon>Reticulomyxa</taxon>
    </lineage>
</organism>
<keyword evidence="1" id="KW-1133">Transmembrane helix</keyword>
<evidence type="ECO:0008006" key="4">
    <source>
        <dbReference type="Google" id="ProtNLM"/>
    </source>
</evidence>
<name>X6M5G2_RETFI</name>
<dbReference type="EMBL" id="ASPP01024775">
    <property type="protein sequence ID" value="ETO08707.1"/>
    <property type="molecule type" value="Genomic_DNA"/>
</dbReference>
<feature type="transmembrane region" description="Helical" evidence="1">
    <location>
        <begin position="257"/>
        <end position="279"/>
    </location>
</feature>
<dbReference type="Proteomes" id="UP000023152">
    <property type="component" value="Unassembled WGS sequence"/>
</dbReference>
<feature type="transmembrane region" description="Helical" evidence="1">
    <location>
        <begin position="144"/>
        <end position="165"/>
    </location>
</feature>
<protein>
    <recommendedName>
        <fullName evidence="4">XK-related protein</fullName>
    </recommendedName>
</protein>
<comment type="caution">
    <text evidence="2">The sequence shown here is derived from an EMBL/GenBank/DDBJ whole genome shotgun (WGS) entry which is preliminary data.</text>
</comment>
<feature type="transmembrane region" description="Helical" evidence="1">
    <location>
        <begin position="47"/>
        <end position="67"/>
    </location>
</feature>
<keyword evidence="1" id="KW-0472">Membrane</keyword>
<gene>
    <name evidence="2" type="ORF">RFI_28678</name>
</gene>
<sequence>MVMKQYYDENEKVFFWVGVSNLIIAQLCYNFAFIIRYEGSSSCIRRLLIFTCLLPLSPLLSFAFYWASLPNNKLSILLKRIGLEPQEYNSKANASNSEEGLDLREWAVERFHKNLGFLLEAAVEAFPQSLIQMSALVYTSRANWVTLSSIFLSLISFATKSIVFCQSTSFWVFIYNWVSMFCDFVGIFVVVSWVFFLPSIHTEQTIQHTFFGRISVMGQVWLLKVVIFSIPSTLFFTITCSFALANDLYNGGIYRRTLCSFCQFCVVLLFYTLLAIIFFVCSFVVSLFVVEIPCFSLVVLLLHIVQKTRVQFPNSFFFKIK</sequence>
<feature type="transmembrane region" description="Helical" evidence="1">
    <location>
        <begin position="177"/>
        <end position="200"/>
    </location>
</feature>